<dbReference type="Proteomes" id="UP000655287">
    <property type="component" value="Unassembled WGS sequence"/>
</dbReference>
<comment type="similarity">
    <text evidence="1">Belongs to the WXG100 family.</text>
</comment>
<dbReference type="RefSeq" id="WP_203982180.1">
    <property type="nucleotide sequence ID" value="NZ_BOOU01000007.1"/>
</dbReference>
<keyword evidence="3" id="KW-1185">Reference proteome</keyword>
<comment type="caution">
    <text evidence="2">The sequence shown here is derived from an EMBL/GenBank/DDBJ whole genome shotgun (WGS) entry which is preliminary data.</text>
</comment>
<dbReference type="NCBIfam" id="TIGR03930">
    <property type="entry name" value="WXG100_ESAT6"/>
    <property type="match status" value="1"/>
</dbReference>
<accession>A0A919UVZ0</accession>
<name>A0A919UVZ0_9ACTN</name>
<organism evidence="2 3">
    <name type="scientific">Sphaerisporangium rufum</name>
    <dbReference type="NCBI Taxonomy" id="1381558"/>
    <lineage>
        <taxon>Bacteria</taxon>
        <taxon>Bacillati</taxon>
        <taxon>Actinomycetota</taxon>
        <taxon>Actinomycetes</taxon>
        <taxon>Streptosporangiales</taxon>
        <taxon>Streptosporangiaceae</taxon>
        <taxon>Sphaerisporangium</taxon>
    </lineage>
</organism>
<dbReference type="InterPro" id="IPR010310">
    <property type="entry name" value="T7SS_ESAT-6-like"/>
</dbReference>
<protein>
    <recommendedName>
        <fullName evidence="1">ESAT-6-like protein</fullName>
    </recommendedName>
</protein>
<gene>
    <name evidence="2" type="ORF">Sru01_05030</name>
</gene>
<dbReference type="Pfam" id="PF06013">
    <property type="entry name" value="WXG100"/>
    <property type="match status" value="1"/>
</dbReference>
<dbReference type="AlphaFoldDB" id="A0A919UVZ0"/>
<dbReference type="InterPro" id="IPR036689">
    <property type="entry name" value="ESAT-6-like_sf"/>
</dbReference>
<dbReference type="EMBL" id="BOOU01000007">
    <property type="protein sequence ID" value="GII75521.1"/>
    <property type="molecule type" value="Genomic_DNA"/>
</dbReference>
<reference evidence="2" key="1">
    <citation type="submission" date="2021-01" db="EMBL/GenBank/DDBJ databases">
        <title>Whole genome shotgun sequence of Sphaerisporangium rufum NBRC 109079.</title>
        <authorList>
            <person name="Komaki H."/>
            <person name="Tamura T."/>
        </authorList>
    </citation>
    <scope>NUCLEOTIDE SEQUENCE</scope>
    <source>
        <strain evidence="2">NBRC 109079</strain>
    </source>
</reference>
<dbReference type="SUPFAM" id="SSF140453">
    <property type="entry name" value="EsxAB dimer-like"/>
    <property type="match status" value="1"/>
</dbReference>
<sequence length="92" mass="9592">MGDSKVGGILPDMDKMAGTFKTQAGAVRDAQKALDAEAGKIPASWSGPNADKFKSAWEEYKSSFEKVATALEEAQDGIKKNRNAIASATGAG</sequence>
<dbReference type="Gene3D" id="1.10.287.1060">
    <property type="entry name" value="ESAT-6-like"/>
    <property type="match status" value="1"/>
</dbReference>
<evidence type="ECO:0000313" key="3">
    <source>
        <dbReference type="Proteomes" id="UP000655287"/>
    </source>
</evidence>
<evidence type="ECO:0000313" key="2">
    <source>
        <dbReference type="EMBL" id="GII75521.1"/>
    </source>
</evidence>
<proteinExistence type="inferred from homology"/>
<evidence type="ECO:0000256" key="1">
    <source>
        <dbReference type="RuleBase" id="RU362001"/>
    </source>
</evidence>